<name>A0A2K3KC50_TRIPR</name>
<reference evidence="1 2" key="2">
    <citation type="journal article" date="2017" name="Front. Plant Sci.">
        <title>Gene Classification and Mining of Molecular Markers Useful in Red Clover (Trifolium pratense) Breeding.</title>
        <authorList>
            <person name="Istvanek J."/>
            <person name="Dluhosova J."/>
            <person name="Dluhos P."/>
            <person name="Patkova L."/>
            <person name="Nedelnik J."/>
            <person name="Repkova J."/>
        </authorList>
    </citation>
    <scope>NUCLEOTIDE SEQUENCE [LARGE SCALE GENOMIC DNA]</scope>
    <source>
        <strain evidence="2">cv. Tatra</strain>
        <tissue evidence="1">Young leaves</tissue>
    </source>
</reference>
<feature type="non-terminal residue" evidence="1">
    <location>
        <position position="1"/>
    </location>
</feature>
<evidence type="ECO:0000313" key="2">
    <source>
        <dbReference type="Proteomes" id="UP000236291"/>
    </source>
</evidence>
<reference evidence="1 2" key="1">
    <citation type="journal article" date="2014" name="Am. J. Bot.">
        <title>Genome assembly and annotation for red clover (Trifolium pratense; Fabaceae).</title>
        <authorList>
            <person name="Istvanek J."/>
            <person name="Jaros M."/>
            <person name="Krenek A."/>
            <person name="Repkova J."/>
        </authorList>
    </citation>
    <scope>NUCLEOTIDE SEQUENCE [LARGE SCALE GENOMIC DNA]</scope>
    <source>
        <strain evidence="2">cv. Tatra</strain>
        <tissue evidence="1">Young leaves</tissue>
    </source>
</reference>
<protein>
    <submittedName>
        <fullName evidence="1">Uncharacterized protein</fullName>
    </submittedName>
</protein>
<dbReference type="Proteomes" id="UP000236291">
    <property type="component" value="Unassembled WGS sequence"/>
</dbReference>
<sequence length="51" mass="6223">DNLERPGALEMDQATAFRSFVDKLKWFKYLNWKKIDPTKLEYNKDEFCICY</sequence>
<organism evidence="1 2">
    <name type="scientific">Trifolium pratense</name>
    <name type="common">Red clover</name>
    <dbReference type="NCBI Taxonomy" id="57577"/>
    <lineage>
        <taxon>Eukaryota</taxon>
        <taxon>Viridiplantae</taxon>
        <taxon>Streptophyta</taxon>
        <taxon>Embryophyta</taxon>
        <taxon>Tracheophyta</taxon>
        <taxon>Spermatophyta</taxon>
        <taxon>Magnoliopsida</taxon>
        <taxon>eudicotyledons</taxon>
        <taxon>Gunneridae</taxon>
        <taxon>Pentapetalae</taxon>
        <taxon>rosids</taxon>
        <taxon>fabids</taxon>
        <taxon>Fabales</taxon>
        <taxon>Fabaceae</taxon>
        <taxon>Papilionoideae</taxon>
        <taxon>50 kb inversion clade</taxon>
        <taxon>NPAAA clade</taxon>
        <taxon>Hologalegina</taxon>
        <taxon>IRL clade</taxon>
        <taxon>Trifolieae</taxon>
        <taxon>Trifolium</taxon>
    </lineage>
</organism>
<gene>
    <name evidence="1" type="ORF">L195_g053720</name>
</gene>
<accession>A0A2K3KC50</accession>
<proteinExistence type="predicted"/>
<dbReference type="AlphaFoldDB" id="A0A2K3KC50"/>
<comment type="caution">
    <text evidence="1">The sequence shown here is derived from an EMBL/GenBank/DDBJ whole genome shotgun (WGS) entry which is preliminary data.</text>
</comment>
<dbReference type="EMBL" id="ASHM01091547">
    <property type="protein sequence ID" value="PNX63852.1"/>
    <property type="molecule type" value="Genomic_DNA"/>
</dbReference>
<evidence type="ECO:0000313" key="1">
    <source>
        <dbReference type="EMBL" id="PNX63852.1"/>
    </source>
</evidence>